<evidence type="ECO:0000313" key="2">
    <source>
        <dbReference type="EMBL" id="KAA8591798.1"/>
    </source>
</evidence>
<dbReference type="EMBL" id="VOFY01000006">
    <property type="protein sequence ID" value="KAA8591798.1"/>
    <property type="molecule type" value="Genomic_DNA"/>
</dbReference>
<evidence type="ECO:0000313" key="3">
    <source>
        <dbReference type="Proteomes" id="UP000327493"/>
    </source>
</evidence>
<proteinExistence type="predicted"/>
<comment type="caution">
    <text evidence="2">The sequence shown here is derived from an EMBL/GenBank/DDBJ whole genome shotgun (WGS) entry which is preliminary data.</text>
</comment>
<reference evidence="2 3" key="1">
    <citation type="submission" date="2019-08" db="EMBL/GenBank/DDBJ databases">
        <title>A chromosome-level genome assembly, high-density linkage maps, and genome scans reveal the genomic architecture of hybrid incompatibilities underlying speciation via character displacement in darters (Percidae: Etheostominae).</title>
        <authorList>
            <person name="Moran R.L."/>
            <person name="Catchen J.M."/>
            <person name="Fuller R.C."/>
        </authorList>
    </citation>
    <scope>NUCLEOTIDE SEQUENCE [LARGE SCALE GENOMIC DNA]</scope>
    <source>
        <strain evidence="2">EspeVRDwgs_2016</strain>
        <tissue evidence="2">Muscle</tissue>
    </source>
</reference>
<dbReference type="AlphaFoldDB" id="A0A5J5DER3"/>
<keyword evidence="3" id="KW-1185">Reference proteome</keyword>
<accession>A0A5J5DER3</accession>
<feature type="region of interest" description="Disordered" evidence="1">
    <location>
        <begin position="104"/>
        <end position="129"/>
    </location>
</feature>
<name>A0A5J5DER3_9PERO</name>
<gene>
    <name evidence="2" type="ORF">FQN60_017172</name>
</gene>
<dbReference type="Proteomes" id="UP000327493">
    <property type="component" value="Chromosome 6"/>
</dbReference>
<organism evidence="2 3">
    <name type="scientific">Etheostoma spectabile</name>
    <name type="common">orangethroat darter</name>
    <dbReference type="NCBI Taxonomy" id="54343"/>
    <lineage>
        <taxon>Eukaryota</taxon>
        <taxon>Metazoa</taxon>
        <taxon>Chordata</taxon>
        <taxon>Craniata</taxon>
        <taxon>Vertebrata</taxon>
        <taxon>Euteleostomi</taxon>
        <taxon>Actinopterygii</taxon>
        <taxon>Neopterygii</taxon>
        <taxon>Teleostei</taxon>
        <taxon>Neoteleostei</taxon>
        <taxon>Acanthomorphata</taxon>
        <taxon>Eupercaria</taxon>
        <taxon>Perciformes</taxon>
        <taxon>Percoidei</taxon>
        <taxon>Percidae</taxon>
        <taxon>Etheostomatinae</taxon>
        <taxon>Etheostoma</taxon>
    </lineage>
</organism>
<evidence type="ECO:0000256" key="1">
    <source>
        <dbReference type="SAM" id="MobiDB-lite"/>
    </source>
</evidence>
<protein>
    <submittedName>
        <fullName evidence="2">Uncharacterized protein</fullName>
    </submittedName>
</protein>
<feature type="region of interest" description="Disordered" evidence="1">
    <location>
        <begin position="42"/>
        <end position="62"/>
    </location>
</feature>
<sequence>MLAEAVRRLCRAEWPSALLSGSSSPSRMSTGALRYGRFLPAGGSSAPPCRPTTVRARSTPRGFGKPAKYGEVAFLTPTGRGGLCVSRRQKNQLRLPLKQRMRGKTLAPSVKGLATDGSGRGRPQDERSRLAQGWRLSGYSAHTCGTTVSAGMSIHTAYHLEERGVTEFHMARRNKTGPLSSPILSRDDNDELQSGVGVLQVSEHGLHAVRSLGVFTETRLALDGHPSIFRDFTQLLSLQLTSLLISSCLSGAERAVALIIVEWVTSTFRPGNANEK</sequence>